<evidence type="ECO:0000313" key="2">
    <source>
        <dbReference type="Proteomes" id="UP000324832"/>
    </source>
</evidence>
<protein>
    <submittedName>
        <fullName evidence="1">Uncharacterized protein</fullName>
    </submittedName>
</protein>
<name>A0A5E4QQ79_9NEOP</name>
<gene>
    <name evidence="1" type="ORF">LSINAPIS_LOCUS9984</name>
</gene>
<reference evidence="1 2" key="1">
    <citation type="submission" date="2017-07" db="EMBL/GenBank/DDBJ databases">
        <authorList>
            <person name="Talla V."/>
            <person name="Backstrom N."/>
        </authorList>
    </citation>
    <scope>NUCLEOTIDE SEQUENCE [LARGE SCALE GENOMIC DNA]</scope>
</reference>
<accession>A0A5E4QQ79</accession>
<organism evidence="1 2">
    <name type="scientific">Leptidea sinapis</name>
    <dbReference type="NCBI Taxonomy" id="189913"/>
    <lineage>
        <taxon>Eukaryota</taxon>
        <taxon>Metazoa</taxon>
        <taxon>Ecdysozoa</taxon>
        <taxon>Arthropoda</taxon>
        <taxon>Hexapoda</taxon>
        <taxon>Insecta</taxon>
        <taxon>Pterygota</taxon>
        <taxon>Neoptera</taxon>
        <taxon>Endopterygota</taxon>
        <taxon>Lepidoptera</taxon>
        <taxon>Glossata</taxon>
        <taxon>Ditrysia</taxon>
        <taxon>Papilionoidea</taxon>
        <taxon>Pieridae</taxon>
        <taxon>Dismorphiinae</taxon>
        <taxon>Leptidea</taxon>
    </lineage>
</organism>
<sequence length="95" mass="11094">MENQHYNKLGIKQEEEDWGQEIPVQNITVQIKKEFGEEMEYGENKFPAALDLPEDPDDMKIHLNKDNMIHGLFIKQEECKDEIDVVEHEIPGNEG</sequence>
<evidence type="ECO:0000313" key="1">
    <source>
        <dbReference type="EMBL" id="VVC99035.1"/>
    </source>
</evidence>
<dbReference type="AlphaFoldDB" id="A0A5E4QQ79"/>
<dbReference type="Proteomes" id="UP000324832">
    <property type="component" value="Unassembled WGS sequence"/>
</dbReference>
<keyword evidence="2" id="KW-1185">Reference proteome</keyword>
<proteinExistence type="predicted"/>
<dbReference type="EMBL" id="FZQP02003923">
    <property type="protein sequence ID" value="VVC99035.1"/>
    <property type="molecule type" value="Genomic_DNA"/>
</dbReference>